<feature type="domain" description="RecF/RecN/SMC N-terminal" evidence="11">
    <location>
        <begin position="2"/>
        <end position="535"/>
    </location>
</feature>
<sequence length="593" mass="62559">MLEELRITGLGVIEDASLPLAEGLTVITGETGAGKTMVVAGLGLLFGGRADAGRVRTDVGKAVVEGRIRLDSTVDQRTAAAVRQRAVDAGADVDDDELLLSRTVTSEGRSRAHVAGRSAPIGVLSELGELVVSVHGQSDQMRLLQPAEQRAALDRYAGAEHEKVYERFRETYGQWRGAADELARRRRDATERTREAELLKLGLAEIAEVNPEPGEDEALAEEARRLEHAEALRGAAVTAHQALSGDGDGMDESADVMTLLGAAQRALEGQSSVDSALGELSSRLSEAASVIGDVASELGSYLDGLDADPARLETIFARRAVLKGLTRKYAEDIDGVLEWARVAAARLVDLDVSDEALEAMRAERDRLAKETAGLAARLMASRREAAVRFAEDVSVELTGLAMPHARVLAEVGPRPVGKGPHKLEVEGAECGVGPDGCDEVELRLRANPGAPAASLQRGASGGELSRVMLAIEVIFAGAGGPPTLVFDEVDAGVGGRAAVEIGRRLARLAHRHQVIVVTHLPQVAAFADRHLVVAKDVSGAVTTSGVHAVMDTERARELARMLAGLPDSDLGVAHAEELLAVAGKEKRAIRAEA</sequence>
<dbReference type="GO" id="GO:0043590">
    <property type="term" value="C:bacterial nucleoid"/>
    <property type="evidence" value="ECO:0007669"/>
    <property type="project" value="TreeGrafter"/>
</dbReference>
<dbReference type="FunFam" id="3.40.50.300:FF:000319">
    <property type="entry name" value="DNA repair protein RecN"/>
    <property type="match status" value="1"/>
</dbReference>
<dbReference type="Pfam" id="PF02463">
    <property type="entry name" value="SMC_N"/>
    <property type="match status" value="1"/>
</dbReference>
<dbReference type="InterPro" id="IPR027417">
    <property type="entry name" value="P-loop_NTPase"/>
</dbReference>
<evidence type="ECO:0000256" key="4">
    <source>
        <dbReference type="ARBA" id="ARBA00022741"/>
    </source>
</evidence>
<evidence type="ECO:0000259" key="11">
    <source>
        <dbReference type="Pfam" id="PF02463"/>
    </source>
</evidence>
<organism evidence="12 13">
    <name type="scientific">Actinorhabdospora filicis</name>
    <dbReference type="NCBI Taxonomy" id="1785913"/>
    <lineage>
        <taxon>Bacteria</taxon>
        <taxon>Bacillati</taxon>
        <taxon>Actinomycetota</taxon>
        <taxon>Actinomycetes</taxon>
        <taxon>Micromonosporales</taxon>
        <taxon>Micromonosporaceae</taxon>
        <taxon>Actinorhabdospora</taxon>
    </lineage>
</organism>
<evidence type="ECO:0000256" key="9">
    <source>
        <dbReference type="PIRNR" id="PIRNR003128"/>
    </source>
</evidence>
<evidence type="ECO:0000256" key="10">
    <source>
        <dbReference type="SAM" id="Coils"/>
    </source>
</evidence>
<evidence type="ECO:0000313" key="12">
    <source>
        <dbReference type="EMBL" id="GLZ79321.1"/>
    </source>
</evidence>
<keyword evidence="13" id="KW-1185">Reference proteome</keyword>
<dbReference type="Gene3D" id="3.40.50.300">
    <property type="entry name" value="P-loop containing nucleotide triphosphate hydrolases"/>
    <property type="match status" value="2"/>
</dbReference>
<dbReference type="AlphaFoldDB" id="A0A9W6SNQ8"/>
<dbReference type="InterPro" id="IPR004604">
    <property type="entry name" value="DNA_recomb/repair_RecN"/>
</dbReference>
<evidence type="ECO:0000256" key="5">
    <source>
        <dbReference type="ARBA" id="ARBA00022763"/>
    </source>
</evidence>
<dbReference type="SUPFAM" id="SSF52540">
    <property type="entry name" value="P-loop containing nucleoside triphosphate hydrolases"/>
    <property type="match status" value="2"/>
</dbReference>
<evidence type="ECO:0000313" key="13">
    <source>
        <dbReference type="Proteomes" id="UP001165079"/>
    </source>
</evidence>
<dbReference type="GO" id="GO:0009432">
    <property type="term" value="P:SOS response"/>
    <property type="evidence" value="ECO:0007669"/>
    <property type="project" value="TreeGrafter"/>
</dbReference>
<dbReference type="PANTHER" id="PTHR11059:SF0">
    <property type="entry name" value="DNA REPAIR PROTEIN RECN"/>
    <property type="match status" value="1"/>
</dbReference>
<reference evidence="12" key="1">
    <citation type="submission" date="2023-03" db="EMBL/GenBank/DDBJ databases">
        <title>Actinorhabdospora filicis NBRC 111898.</title>
        <authorList>
            <person name="Ichikawa N."/>
            <person name="Sato H."/>
            <person name="Tonouchi N."/>
        </authorList>
    </citation>
    <scope>NUCLEOTIDE SEQUENCE</scope>
    <source>
        <strain evidence="12">NBRC 111898</strain>
    </source>
</reference>
<comment type="caution">
    <text evidence="12">The sequence shown here is derived from an EMBL/GenBank/DDBJ whole genome shotgun (WGS) entry which is preliminary data.</text>
</comment>
<gene>
    <name evidence="12" type="primary">recN</name>
    <name evidence="12" type="ORF">Afil01_41280</name>
</gene>
<comment type="similarity">
    <text evidence="2 9">Belongs to the RecN family.</text>
</comment>
<dbReference type="Proteomes" id="UP001165079">
    <property type="component" value="Unassembled WGS sequence"/>
</dbReference>
<dbReference type="PANTHER" id="PTHR11059">
    <property type="entry name" value="DNA REPAIR PROTEIN RECN"/>
    <property type="match status" value="1"/>
</dbReference>
<proteinExistence type="inferred from homology"/>
<keyword evidence="4" id="KW-0547">Nucleotide-binding</keyword>
<dbReference type="PIRSF" id="PIRSF003128">
    <property type="entry name" value="RecN"/>
    <property type="match status" value="1"/>
</dbReference>
<evidence type="ECO:0000256" key="6">
    <source>
        <dbReference type="ARBA" id="ARBA00022840"/>
    </source>
</evidence>
<keyword evidence="5 9" id="KW-0227">DNA damage</keyword>
<dbReference type="GO" id="GO:0006310">
    <property type="term" value="P:DNA recombination"/>
    <property type="evidence" value="ECO:0007669"/>
    <property type="project" value="InterPro"/>
</dbReference>
<dbReference type="NCBIfam" id="TIGR00634">
    <property type="entry name" value="recN"/>
    <property type="match status" value="1"/>
</dbReference>
<feature type="coiled-coil region" evidence="10">
    <location>
        <begin position="350"/>
        <end position="377"/>
    </location>
</feature>
<accession>A0A9W6SNQ8</accession>
<evidence type="ECO:0000256" key="3">
    <source>
        <dbReference type="ARBA" id="ARBA00021315"/>
    </source>
</evidence>
<evidence type="ECO:0000256" key="1">
    <source>
        <dbReference type="ARBA" id="ARBA00003618"/>
    </source>
</evidence>
<keyword evidence="6" id="KW-0067">ATP-binding</keyword>
<keyword evidence="7 9" id="KW-0234">DNA repair</keyword>
<comment type="function">
    <text evidence="1 9">May be involved in recombinational repair of damaged DNA.</text>
</comment>
<keyword evidence="10" id="KW-0175">Coiled coil</keyword>
<protein>
    <recommendedName>
        <fullName evidence="3 9">DNA repair protein RecN</fullName>
    </recommendedName>
    <alternativeName>
        <fullName evidence="8 9">Recombination protein N</fullName>
    </alternativeName>
</protein>
<evidence type="ECO:0000256" key="2">
    <source>
        <dbReference type="ARBA" id="ARBA00009441"/>
    </source>
</evidence>
<dbReference type="EMBL" id="BSTX01000002">
    <property type="protein sequence ID" value="GLZ79321.1"/>
    <property type="molecule type" value="Genomic_DNA"/>
</dbReference>
<evidence type="ECO:0000256" key="7">
    <source>
        <dbReference type="ARBA" id="ARBA00023204"/>
    </source>
</evidence>
<dbReference type="FunFam" id="3.40.50.300:FF:000356">
    <property type="entry name" value="DNA repair protein RecN"/>
    <property type="match status" value="1"/>
</dbReference>
<dbReference type="InterPro" id="IPR003395">
    <property type="entry name" value="RecF/RecN/SMC_N"/>
</dbReference>
<dbReference type="GO" id="GO:0005524">
    <property type="term" value="F:ATP binding"/>
    <property type="evidence" value="ECO:0007669"/>
    <property type="project" value="UniProtKB-KW"/>
</dbReference>
<dbReference type="GO" id="GO:0006281">
    <property type="term" value="P:DNA repair"/>
    <property type="evidence" value="ECO:0007669"/>
    <property type="project" value="UniProtKB-KW"/>
</dbReference>
<evidence type="ECO:0000256" key="8">
    <source>
        <dbReference type="ARBA" id="ARBA00033408"/>
    </source>
</evidence>
<dbReference type="CDD" id="cd03241">
    <property type="entry name" value="ABC_RecN"/>
    <property type="match status" value="1"/>
</dbReference>
<name>A0A9W6SNQ8_9ACTN</name>
<dbReference type="RefSeq" id="WP_285664443.1">
    <property type="nucleotide sequence ID" value="NZ_BSTX01000002.1"/>
</dbReference>